<dbReference type="Proteomes" id="UP001487740">
    <property type="component" value="Unassembled WGS sequence"/>
</dbReference>
<gene>
    <name evidence="1" type="ORF">O3P69_004325</name>
</gene>
<accession>A0AAW0UDT6</accession>
<dbReference type="EMBL" id="JARAKH010000013">
    <property type="protein sequence ID" value="KAK8397493.1"/>
    <property type="molecule type" value="Genomic_DNA"/>
</dbReference>
<protein>
    <submittedName>
        <fullName evidence="1">Uncharacterized protein</fullName>
    </submittedName>
</protein>
<comment type="caution">
    <text evidence="1">The sequence shown here is derived from an EMBL/GenBank/DDBJ whole genome shotgun (WGS) entry which is preliminary data.</text>
</comment>
<evidence type="ECO:0000313" key="2">
    <source>
        <dbReference type="Proteomes" id="UP001487740"/>
    </source>
</evidence>
<organism evidence="1 2">
    <name type="scientific">Scylla paramamosain</name>
    <name type="common">Mud crab</name>
    <dbReference type="NCBI Taxonomy" id="85552"/>
    <lineage>
        <taxon>Eukaryota</taxon>
        <taxon>Metazoa</taxon>
        <taxon>Ecdysozoa</taxon>
        <taxon>Arthropoda</taxon>
        <taxon>Crustacea</taxon>
        <taxon>Multicrustacea</taxon>
        <taxon>Malacostraca</taxon>
        <taxon>Eumalacostraca</taxon>
        <taxon>Eucarida</taxon>
        <taxon>Decapoda</taxon>
        <taxon>Pleocyemata</taxon>
        <taxon>Brachyura</taxon>
        <taxon>Eubrachyura</taxon>
        <taxon>Portunoidea</taxon>
        <taxon>Portunidae</taxon>
        <taxon>Portuninae</taxon>
        <taxon>Scylla</taxon>
    </lineage>
</organism>
<reference evidence="1 2" key="1">
    <citation type="submission" date="2023-03" db="EMBL/GenBank/DDBJ databases">
        <title>High-quality genome of Scylla paramamosain provides insights in environmental adaptation.</title>
        <authorList>
            <person name="Zhang L."/>
        </authorList>
    </citation>
    <scope>NUCLEOTIDE SEQUENCE [LARGE SCALE GENOMIC DNA]</scope>
    <source>
        <strain evidence="1">LZ_2023a</strain>
        <tissue evidence="1">Muscle</tissue>
    </source>
</reference>
<keyword evidence="2" id="KW-1185">Reference proteome</keyword>
<evidence type="ECO:0000313" key="1">
    <source>
        <dbReference type="EMBL" id="KAK8397493.1"/>
    </source>
</evidence>
<dbReference type="AlphaFoldDB" id="A0AAW0UDT6"/>
<proteinExistence type="predicted"/>
<name>A0AAW0UDT6_SCYPA</name>
<sequence length="131" mass="13891">MSTHLHNSTEKESDPGLPQVATLLTTVLSCHKSPHGTVSCARCGWAVSGAGCGGLSQVLVVVRLPQVLAVVGLSQIEELTIKYELGKRRTHESDSQSNSMTQGIADFPVDLSHLDDGVPVGDGQRVSLKYP</sequence>